<proteinExistence type="inferred from homology"/>
<feature type="non-terminal residue" evidence="5">
    <location>
        <position position="160"/>
    </location>
</feature>
<dbReference type="InterPro" id="IPR000055">
    <property type="entry name" value="Restrct_endonuc_typeI_TRD"/>
</dbReference>
<comment type="caution">
    <text evidence="5">The sequence shown here is derived from an EMBL/GenBank/DDBJ whole genome shotgun (WGS) entry which is preliminary data.</text>
</comment>
<evidence type="ECO:0000256" key="2">
    <source>
        <dbReference type="ARBA" id="ARBA00022747"/>
    </source>
</evidence>
<feature type="domain" description="Type I restriction modification DNA specificity" evidence="4">
    <location>
        <begin position="8"/>
        <end position="159"/>
    </location>
</feature>
<keyword evidence="5" id="KW-0378">Hydrolase</keyword>
<dbReference type="GO" id="GO:0004519">
    <property type="term" value="F:endonuclease activity"/>
    <property type="evidence" value="ECO:0007669"/>
    <property type="project" value="UniProtKB-KW"/>
</dbReference>
<keyword evidence="5" id="KW-0540">Nuclease</keyword>
<evidence type="ECO:0000313" key="5">
    <source>
        <dbReference type="EMBL" id="PHV56273.1"/>
    </source>
</evidence>
<reference evidence="5 6" key="1">
    <citation type="submission" date="2017-10" db="EMBL/GenBank/DDBJ databases">
        <title>Whole-genome sequence of three Streptococcus macedonicus strains isolated from Italian cheeses of the Veneto region.</title>
        <authorList>
            <person name="Treu L."/>
            <person name="De Diego-Diaz B."/>
            <person name="Papadimitriou K."/>
            <person name="Tsakalidou E."/>
            <person name="Corich V."/>
            <person name="Giacomini A."/>
        </authorList>
    </citation>
    <scope>NUCLEOTIDE SEQUENCE [LARGE SCALE GENOMIC DNA]</scope>
    <source>
        <strain evidence="5 6">27MV</strain>
    </source>
</reference>
<evidence type="ECO:0000256" key="3">
    <source>
        <dbReference type="ARBA" id="ARBA00023125"/>
    </source>
</evidence>
<dbReference type="SUPFAM" id="SSF116734">
    <property type="entry name" value="DNA methylase specificity domain"/>
    <property type="match status" value="1"/>
</dbReference>
<dbReference type="InterPro" id="IPR044946">
    <property type="entry name" value="Restrct_endonuc_typeI_TRD_sf"/>
</dbReference>
<dbReference type="AlphaFoldDB" id="A0A2G3NRV7"/>
<dbReference type="GO" id="GO:0003677">
    <property type="term" value="F:DNA binding"/>
    <property type="evidence" value="ECO:0007669"/>
    <property type="project" value="UniProtKB-KW"/>
</dbReference>
<gene>
    <name evidence="5" type="ORF">CS010_08355</name>
</gene>
<dbReference type="REBASE" id="241756">
    <property type="entry name" value="S.Sma27MVORF8355P"/>
</dbReference>
<dbReference type="Gene3D" id="3.90.220.20">
    <property type="entry name" value="DNA methylase specificity domains"/>
    <property type="match status" value="1"/>
</dbReference>
<keyword evidence="5" id="KW-0255">Endonuclease</keyword>
<name>A0A2G3NRV7_STRMC</name>
<evidence type="ECO:0000256" key="1">
    <source>
        <dbReference type="ARBA" id="ARBA00010923"/>
    </source>
</evidence>
<keyword evidence="3" id="KW-0238">DNA-binding</keyword>
<dbReference type="GO" id="GO:0009307">
    <property type="term" value="P:DNA restriction-modification system"/>
    <property type="evidence" value="ECO:0007669"/>
    <property type="project" value="UniProtKB-KW"/>
</dbReference>
<dbReference type="CDD" id="cd17274">
    <property type="entry name" value="RMtype1_S_Eco540ANI-TRD1-CR1_like"/>
    <property type="match status" value="1"/>
</dbReference>
<keyword evidence="2" id="KW-0680">Restriction system</keyword>
<accession>A0A2G3NRV7</accession>
<dbReference type="Proteomes" id="UP000222913">
    <property type="component" value="Unassembled WGS sequence"/>
</dbReference>
<organism evidence="5 6">
    <name type="scientific">Streptococcus macedonicus</name>
    <name type="common">Streptococcus gallolyticus macedonicus</name>
    <dbReference type="NCBI Taxonomy" id="59310"/>
    <lineage>
        <taxon>Bacteria</taxon>
        <taxon>Bacillati</taxon>
        <taxon>Bacillota</taxon>
        <taxon>Bacilli</taxon>
        <taxon>Lactobacillales</taxon>
        <taxon>Streptococcaceae</taxon>
        <taxon>Streptococcus</taxon>
    </lineage>
</organism>
<protein>
    <submittedName>
        <fullName evidence="5">Restriction endonuclease subunit S</fullName>
    </submittedName>
</protein>
<dbReference type="Pfam" id="PF01420">
    <property type="entry name" value="Methylase_S"/>
    <property type="match status" value="1"/>
</dbReference>
<comment type="similarity">
    <text evidence="1">Belongs to the type-I restriction system S methylase family.</text>
</comment>
<evidence type="ECO:0000313" key="6">
    <source>
        <dbReference type="Proteomes" id="UP000222913"/>
    </source>
</evidence>
<dbReference type="EMBL" id="PEBM01000048">
    <property type="protein sequence ID" value="PHV56273.1"/>
    <property type="molecule type" value="Genomic_DNA"/>
</dbReference>
<evidence type="ECO:0000259" key="4">
    <source>
        <dbReference type="Pfam" id="PF01420"/>
    </source>
</evidence>
<sequence>MGEGDNHAWEQRKLGEILKYEQPSLYIVDNTDYDDSFSTPVLTAGQSFILGYTNETEGIKYASKENPVIIFDDFTTSSHLVDFPFKVKSSAMKLLSLRKNEDDIYFMVNTLKNIKYIPVSHERHWISIFSEFNIPIPCNNVEQQKIGEYFSNLDHLITLH</sequence>